<proteinExistence type="predicted"/>
<sequence>HLREHPLFNDIGTCVRCLDYLDPDTSLAEKASQGIPRKFIHTGWERDCDDAKE</sequence>
<accession>C5LRI5</accession>
<dbReference type="InParanoid" id="C5LRI5"/>
<feature type="non-terminal residue" evidence="1">
    <location>
        <position position="53"/>
    </location>
</feature>
<organism evidence="2">
    <name type="scientific">Perkinsus marinus (strain ATCC 50983 / TXsc)</name>
    <dbReference type="NCBI Taxonomy" id="423536"/>
    <lineage>
        <taxon>Eukaryota</taxon>
        <taxon>Sar</taxon>
        <taxon>Alveolata</taxon>
        <taxon>Perkinsozoa</taxon>
        <taxon>Perkinsea</taxon>
        <taxon>Perkinsida</taxon>
        <taxon>Perkinsidae</taxon>
        <taxon>Perkinsus</taxon>
    </lineage>
</organism>
<reference evidence="1 2" key="1">
    <citation type="submission" date="2008-07" db="EMBL/GenBank/DDBJ databases">
        <authorList>
            <person name="El-Sayed N."/>
            <person name="Caler E."/>
            <person name="Inman J."/>
            <person name="Amedeo P."/>
            <person name="Hass B."/>
            <person name="Wortman J."/>
        </authorList>
    </citation>
    <scope>NUCLEOTIDE SEQUENCE [LARGE SCALE GENOMIC DNA]</scope>
    <source>
        <strain evidence="2">ATCC 50983 / TXsc</strain>
    </source>
</reference>
<dbReference type="GeneID" id="9043765"/>
<protein>
    <submittedName>
        <fullName evidence="1">Uncharacterized protein</fullName>
    </submittedName>
</protein>
<dbReference type="AlphaFoldDB" id="C5LRI5"/>
<evidence type="ECO:0000313" key="2">
    <source>
        <dbReference type="Proteomes" id="UP000007800"/>
    </source>
</evidence>
<evidence type="ECO:0000313" key="1">
    <source>
        <dbReference type="EMBL" id="EER00648.1"/>
    </source>
</evidence>
<dbReference type="RefSeq" id="XP_002767930.1">
    <property type="nucleotide sequence ID" value="XM_002767884.1"/>
</dbReference>
<dbReference type="EMBL" id="GG684817">
    <property type="protein sequence ID" value="EER00648.1"/>
    <property type="molecule type" value="Genomic_DNA"/>
</dbReference>
<name>C5LRI5_PERM5</name>
<gene>
    <name evidence="1" type="ORF">Pmar_PMAR019797</name>
</gene>
<feature type="non-terminal residue" evidence="1">
    <location>
        <position position="1"/>
    </location>
</feature>
<keyword evidence="2" id="KW-1185">Reference proteome</keyword>
<dbReference type="Proteomes" id="UP000007800">
    <property type="component" value="Unassembled WGS sequence"/>
</dbReference>